<protein>
    <recommendedName>
        <fullName evidence="2">AB hydrolase-1 domain-containing protein</fullName>
    </recommendedName>
</protein>
<dbReference type="OrthoDB" id="408373at2759"/>
<dbReference type="Gene3D" id="3.40.50.1820">
    <property type="entry name" value="alpha/beta hydrolase"/>
    <property type="match status" value="1"/>
</dbReference>
<reference evidence="3 4" key="1">
    <citation type="submission" date="2017-03" db="EMBL/GenBank/DDBJ databases">
        <title>Genomes of endolithic fungi from Antarctica.</title>
        <authorList>
            <person name="Coleine C."/>
            <person name="Masonjones S."/>
            <person name="Stajich J.E."/>
        </authorList>
    </citation>
    <scope>NUCLEOTIDE SEQUENCE [LARGE SCALE GENOMIC DNA]</scope>
    <source>
        <strain evidence="3 4">CCFEE 6315</strain>
    </source>
</reference>
<organism evidence="3 4">
    <name type="scientific">Salinomyces thailandicus</name>
    <dbReference type="NCBI Taxonomy" id="706561"/>
    <lineage>
        <taxon>Eukaryota</taxon>
        <taxon>Fungi</taxon>
        <taxon>Dikarya</taxon>
        <taxon>Ascomycota</taxon>
        <taxon>Pezizomycotina</taxon>
        <taxon>Dothideomycetes</taxon>
        <taxon>Dothideomycetidae</taxon>
        <taxon>Mycosphaerellales</taxon>
        <taxon>Teratosphaeriaceae</taxon>
        <taxon>Salinomyces</taxon>
    </lineage>
</organism>
<dbReference type="PANTHER" id="PTHR43194">
    <property type="entry name" value="HYDROLASE ALPHA/BETA FOLD FAMILY"/>
    <property type="match status" value="1"/>
</dbReference>
<feature type="compositionally biased region" description="Basic residues" evidence="1">
    <location>
        <begin position="1"/>
        <end position="10"/>
    </location>
</feature>
<dbReference type="PANTHER" id="PTHR43194:SF2">
    <property type="entry name" value="PEROXISOMAL MEMBRANE PROTEIN LPX1"/>
    <property type="match status" value="1"/>
</dbReference>
<dbReference type="InterPro" id="IPR050228">
    <property type="entry name" value="Carboxylesterase_BioH"/>
</dbReference>
<dbReference type="InterPro" id="IPR000073">
    <property type="entry name" value="AB_hydrolase_1"/>
</dbReference>
<comment type="caution">
    <text evidence="3">The sequence shown here is derived from an EMBL/GenBank/DDBJ whole genome shotgun (WGS) entry which is preliminary data.</text>
</comment>
<dbReference type="SUPFAM" id="SSF53474">
    <property type="entry name" value="alpha/beta-Hydrolases"/>
    <property type="match status" value="1"/>
</dbReference>
<dbReference type="AlphaFoldDB" id="A0A4U0UAJ7"/>
<dbReference type="InterPro" id="IPR029058">
    <property type="entry name" value="AB_hydrolase_fold"/>
</dbReference>
<name>A0A4U0UAJ7_9PEZI</name>
<dbReference type="EMBL" id="NAJL01000008">
    <property type="protein sequence ID" value="TKA31476.1"/>
    <property type="molecule type" value="Genomic_DNA"/>
</dbReference>
<evidence type="ECO:0000313" key="3">
    <source>
        <dbReference type="EMBL" id="TKA31476.1"/>
    </source>
</evidence>
<accession>A0A4U0UAJ7</accession>
<evidence type="ECO:0000259" key="2">
    <source>
        <dbReference type="Pfam" id="PF12697"/>
    </source>
</evidence>
<sequence>MPPRSSKRQKVNGANGAVKDAASSLNPADPWADLPTQLESAIPKANAVAKSDGQLDAFTTSNAITAAATFGIKSAGSNNAILVKVSNGEATIHAGDPKDALFVLTALPEQWQEFFRQTPVAPYQSYWGMFGMNIKQGGIEVVGDQVAFAHWTHVWRRSLELLHDAFAGPTPADEEPETDVDHIVGRYVYIRSPVWGKCKVFYEQSGEGEQEIVFLHTAGSDGRQYHGVMNDERMLKGCKMYALDLPAHGRSFPYEGYWPGMHTNTEDAYVGCISAFVKKLGLDKPIICGASMAGQVCLAVAARCDEVGAGGTIPLQGSDYLNMERQWNDRSPYVNQALFNPEWIYGMMSPTAPLKNRQLVWHLYSAQAYGIFHGDLDFYFGGWDGRDRMSSIDTKKCPVYMLTGEYDWSNTPAMSQATCDKIPGGKHQAMKGLGHFPATENPRVFVGYLLDAISHIQSTRA</sequence>
<feature type="domain" description="AB hydrolase-1" evidence="2">
    <location>
        <begin position="212"/>
        <end position="446"/>
    </location>
</feature>
<proteinExistence type="predicted"/>
<keyword evidence="4" id="KW-1185">Reference proteome</keyword>
<feature type="region of interest" description="Disordered" evidence="1">
    <location>
        <begin position="1"/>
        <end position="32"/>
    </location>
</feature>
<dbReference type="Proteomes" id="UP000308549">
    <property type="component" value="Unassembled WGS sequence"/>
</dbReference>
<evidence type="ECO:0000313" key="4">
    <source>
        <dbReference type="Proteomes" id="UP000308549"/>
    </source>
</evidence>
<dbReference type="Pfam" id="PF12697">
    <property type="entry name" value="Abhydrolase_6"/>
    <property type="match status" value="1"/>
</dbReference>
<evidence type="ECO:0000256" key="1">
    <source>
        <dbReference type="SAM" id="MobiDB-lite"/>
    </source>
</evidence>
<gene>
    <name evidence="3" type="ORF">B0A50_02323</name>
</gene>